<dbReference type="NCBIfam" id="NF006718">
    <property type="entry name" value="PRK09256.1"/>
    <property type="match status" value="1"/>
</dbReference>
<protein>
    <submittedName>
        <fullName evidence="3">Peptidyl-tRNA hydrolase ArfB</fullName>
        <ecNumber evidence="3">3.1.1.29</ecNumber>
    </submittedName>
</protein>
<dbReference type="EMBL" id="CP042913">
    <property type="protein sequence ID" value="QEG32956.1"/>
    <property type="molecule type" value="Genomic_DNA"/>
</dbReference>
<dbReference type="Pfam" id="PF00472">
    <property type="entry name" value="RF-1"/>
    <property type="match status" value="1"/>
</dbReference>
<dbReference type="PANTHER" id="PTHR47814">
    <property type="entry name" value="PEPTIDYL-TRNA HYDROLASE ARFB"/>
    <property type="match status" value="1"/>
</dbReference>
<dbReference type="GO" id="GO:0003747">
    <property type="term" value="F:translation release factor activity"/>
    <property type="evidence" value="ECO:0007669"/>
    <property type="project" value="InterPro"/>
</dbReference>
<keyword evidence="3" id="KW-0378">Hydrolase</keyword>
<dbReference type="InterPro" id="IPR000352">
    <property type="entry name" value="Pep_chain_release_fac_I"/>
</dbReference>
<dbReference type="SUPFAM" id="SSF110916">
    <property type="entry name" value="Peptidyl-tRNA hydrolase domain-like"/>
    <property type="match status" value="1"/>
</dbReference>
<evidence type="ECO:0000313" key="4">
    <source>
        <dbReference type="Proteomes" id="UP000323917"/>
    </source>
</evidence>
<feature type="domain" description="Prokaryotic-type class I peptide chain release factors" evidence="2">
    <location>
        <begin position="24"/>
        <end position="40"/>
    </location>
</feature>
<organism evidence="3 4">
    <name type="scientific">Bythopirellula goksoeyrii</name>
    <dbReference type="NCBI Taxonomy" id="1400387"/>
    <lineage>
        <taxon>Bacteria</taxon>
        <taxon>Pseudomonadati</taxon>
        <taxon>Planctomycetota</taxon>
        <taxon>Planctomycetia</taxon>
        <taxon>Pirellulales</taxon>
        <taxon>Lacipirellulaceae</taxon>
        <taxon>Bythopirellula</taxon>
    </lineage>
</organism>
<evidence type="ECO:0000313" key="3">
    <source>
        <dbReference type="EMBL" id="QEG32956.1"/>
    </source>
</evidence>
<feature type="compositionally biased region" description="Basic residues" evidence="1">
    <location>
        <begin position="123"/>
        <end position="136"/>
    </location>
</feature>
<accession>A0A5B9Q7W3</accession>
<dbReference type="GO" id="GO:0072344">
    <property type="term" value="P:rescue of stalled ribosome"/>
    <property type="evidence" value="ECO:0007669"/>
    <property type="project" value="TreeGrafter"/>
</dbReference>
<dbReference type="Proteomes" id="UP000323917">
    <property type="component" value="Chromosome"/>
</dbReference>
<dbReference type="GO" id="GO:0004045">
    <property type="term" value="F:peptidyl-tRNA hydrolase activity"/>
    <property type="evidence" value="ECO:0007669"/>
    <property type="project" value="UniProtKB-EC"/>
</dbReference>
<gene>
    <name evidence="3" type="primary">arfB</name>
    <name evidence="3" type="ORF">Pr1d_02170</name>
</gene>
<evidence type="ECO:0000256" key="1">
    <source>
        <dbReference type="SAM" id="MobiDB-lite"/>
    </source>
</evidence>
<dbReference type="EC" id="3.1.1.29" evidence="3"/>
<feature type="region of interest" description="Disordered" evidence="1">
    <location>
        <begin position="106"/>
        <end position="143"/>
    </location>
</feature>
<dbReference type="GO" id="GO:0043022">
    <property type="term" value="F:ribosome binding"/>
    <property type="evidence" value="ECO:0007669"/>
    <property type="project" value="TreeGrafter"/>
</dbReference>
<keyword evidence="4" id="KW-1185">Reference proteome</keyword>
<sequence length="143" mass="16156">MARSLIVNSRITIPATELAATFVRSSGPGGQNVNKVNSKVVLRWNISDSTALPPEVKSRFLQQFSSRISQSGDILISSDKYRNQARNLSDCCEKLRQLLQIALVSPRKRKNTRPTKASVERRLRSKREKSSRKQARQFKAGEE</sequence>
<dbReference type="AlphaFoldDB" id="A0A5B9Q7W3"/>
<dbReference type="Gene3D" id="3.30.160.20">
    <property type="match status" value="1"/>
</dbReference>
<dbReference type="RefSeq" id="WP_148071770.1">
    <property type="nucleotide sequence ID" value="NZ_CP042913.1"/>
</dbReference>
<dbReference type="OrthoDB" id="9815709at2"/>
<evidence type="ECO:0000259" key="2">
    <source>
        <dbReference type="PROSITE" id="PS00745"/>
    </source>
</evidence>
<name>A0A5B9Q7W3_9BACT</name>
<proteinExistence type="predicted"/>
<reference evidence="3 4" key="1">
    <citation type="submission" date="2019-08" db="EMBL/GenBank/DDBJ databases">
        <title>Deep-cultivation of Planctomycetes and their phenomic and genomic characterization uncovers novel biology.</title>
        <authorList>
            <person name="Wiegand S."/>
            <person name="Jogler M."/>
            <person name="Boedeker C."/>
            <person name="Pinto D."/>
            <person name="Vollmers J."/>
            <person name="Rivas-Marin E."/>
            <person name="Kohn T."/>
            <person name="Peeters S.H."/>
            <person name="Heuer A."/>
            <person name="Rast P."/>
            <person name="Oberbeckmann S."/>
            <person name="Bunk B."/>
            <person name="Jeske O."/>
            <person name="Meyerdierks A."/>
            <person name="Storesund J.E."/>
            <person name="Kallscheuer N."/>
            <person name="Luecker S."/>
            <person name="Lage O.M."/>
            <person name="Pohl T."/>
            <person name="Merkel B.J."/>
            <person name="Hornburger P."/>
            <person name="Mueller R.-W."/>
            <person name="Bruemmer F."/>
            <person name="Labrenz M."/>
            <person name="Spormann A.M."/>
            <person name="Op den Camp H."/>
            <person name="Overmann J."/>
            <person name="Amann R."/>
            <person name="Jetten M.S.M."/>
            <person name="Mascher T."/>
            <person name="Medema M.H."/>
            <person name="Devos D.P."/>
            <person name="Kaster A.-K."/>
            <person name="Ovreas L."/>
            <person name="Rohde M."/>
            <person name="Galperin M.Y."/>
            <person name="Jogler C."/>
        </authorList>
    </citation>
    <scope>NUCLEOTIDE SEQUENCE [LARGE SCALE GENOMIC DNA]</scope>
    <source>
        <strain evidence="3 4">Pr1d</strain>
    </source>
</reference>
<dbReference type="PANTHER" id="PTHR47814:SF1">
    <property type="entry name" value="PEPTIDYL-TRNA HYDROLASE ARFB"/>
    <property type="match status" value="1"/>
</dbReference>
<dbReference type="KEGG" id="bgok:Pr1d_02170"/>
<dbReference type="PROSITE" id="PS00745">
    <property type="entry name" value="RF_PROK_I"/>
    <property type="match status" value="1"/>
</dbReference>